<feature type="transmembrane region" description="Helical" evidence="6">
    <location>
        <begin position="403"/>
        <end position="426"/>
    </location>
</feature>
<name>A0A0S3PUY1_9BRAD</name>
<dbReference type="RefSeq" id="WP_096355140.1">
    <property type="nucleotide sequence ID" value="NZ_AP014946.1"/>
</dbReference>
<dbReference type="InterPro" id="IPR017841">
    <property type="entry name" value="Hopanoid_biosynth_HpnN"/>
</dbReference>
<evidence type="ECO:0000313" key="9">
    <source>
        <dbReference type="Proteomes" id="UP000236884"/>
    </source>
</evidence>
<evidence type="ECO:0000256" key="6">
    <source>
        <dbReference type="SAM" id="Phobius"/>
    </source>
</evidence>
<evidence type="ECO:0000313" key="8">
    <source>
        <dbReference type="EMBL" id="BAT59614.1"/>
    </source>
</evidence>
<reference evidence="8 9" key="1">
    <citation type="submission" date="2015-08" db="EMBL/GenBank/DDBJ databases">
        <title>Investigation of the bacterial diversity of lava forest soil.</title>
        <authorList>
            <person name="Lee J.S."/>
        </authorList>
    </citation>
    <scope>NUCLEOTIDE SEQUENCE [LARGE SCALE GENOMIC DNA]</scope>
    <source>
        <strain evidence="8 9">GJW-30</strain>
    </source>
</reference>
<dbReference type="Proteomes" id="UP000236884">
    <property type="component" value="Chromosome"/>
</dbReference>
<feature type="transmembrane region" description="Helical" evidence="6">
    <location>
        <begin position="834"/>
        <end position="853"/>
    </location>
</feature>
<dbReference type="Pfam" id="PF03176">
    <property type="entry name" value="MMPL"/>
    <property type="match status" value="1"/>
</dbReference>
<sequence>MLKRTIVGIVQYCTRAPWIVVAGSIIIAILSGYYTANNFSIDTDIGKLISPTVDWRKREIAFEQAYPGKDNSILVVIEASTPEQAAQAQARLATELEKNKDLFPGVVRSGAGQFFEQNGLLFLPQEEVEKTTGGLAQADQLVGVLAADPSLRGLTDALRFALAGVQRGATTLDQLAPTMNAAAETVEKDLAGQPASFSWHGLLRGKLEPGDLRRFIQVQAKLDFSALEPGKDASDAIRKAARDLNLAETLNARVRLTGAVPIADEEFATVQEGFLFHTVGMVFFVLLILWLALHSGKLIFAVLINMFLGLAITAALGLLMVGSLNLISIAFAVLFVGLGVDFGIQFAVRYRAARFASDDLREALAETARSIGSPLTLAAAAVAAGFLSFLPTAYSGVSELGQIAGVGMLIAFLTSVTFLPALLTLLNPAGEPAEVGYKALAPVDHFLERHRIGVLAGTALCAIGGLPLLFYLTFDFNPINLRSPKVESIATFLDLRKDPNIGANAINVLLPSQAEAEKVAEGLGKLPEVERAMTVANFVPEDQEPKLKAIRALAEKLEPALNPDNPEPPPTDAENVESLNDTATALEKAAEAGKGIGADAAKRLAAALKKVAASPEPMRASVTASFIPPLQTVLGELRNYLKAEPVTLESLPQELKSDWITKDGRARAEAIPKGDPNDNDVLRAFARSVVKAYPNAIGGPISILESGNTIVNAFIQAGIWALLSIAILLWIVLRRISDVLLTLVPLLVAGVLTLEICVLIGMPLNFANIIALPLLLGVGVAFKIYYIMAWRAGQGNLLQSSLTRAVIWSALASMVAFGSLWLSSHPGTSSMGKLLALSLATTLCAAVLFQPALMGKPREVEKDGTSI</sequence>
<evidence type="ECO:0000259" key="7">
    <source>
        <dbReference type="PROSITE" id="PS50156"/>
    </source>
</evidence>
<accession>A0A0S3PUY1</accession>
<feature type="transmembrane region" description="Helical" evidence="6">
    <location>
        <begin position="274"/>
        <end position="293"/>
    </location>
</feature>
<dbReference type="NCBIfam" id="TIGR03480">
    <property type="entry name" value="HpnN"/>
    <property type="match status" value="1"/>
</dbReference>
<dbReference type="Gene3D" id="1.20.1640.10">
    <property type="entry name" value="Multidrug efflux transporter AcrB transmembrane domain"/>
    <property type="match status" value="2"/>
</dbReference>
<proteinExistence type="predicted"/>
<dbReference type="InterPro" id="IPR050545">
    <property type="entry name" value="Mycobact_MmpL"/>
</dbReference>
<gene>
    <name evidence="8" type="ORF">GJW-30_1_02147</name>
</gene>
<dbReference type="KEGG" id="vgo:GJW-30_1_02147"/>
<organism evidence="8 9">
    <name type="scientific">Variibacter gotjawalensis</name>
    <dbReference type="NCBI Taxonomy" id="1333996"/>
    <lineage>
        <taxon>Bacteria</taxon>
        <taxon>Pseudomonadati</taxon>
        <taxon>Pseudomonadota</taxon>
        <taxon>Alphaproteobacteria</taxon>
        <taxon>Hyphomicrobiales</taxon>
        <taxon>Nitrobacteraceae</taxon>
        <taxon>Variibacter</taxon>
    </lineage>
</organism>
<evidence type="ECO:0000256" key="2">
    <source>
        <dbReference type="ARBA" id="ARBA00022475"/>
    </source>
</evidence>
<feature type="transmembrane region" description="Helical" evidence="6">
    <location>
        <begin position="327"/>
        <end position="350"/>
    </location>
</feature>
<dbReference type="SUPFAM" id="SSF82866">
    <property type="entry name" value="Multidrug efflux transporter AcrB transmembrane domain"/>
    <property type="match status" value="2"/>
</dbReference>
<keyword evidence="4 6" id="KW-1133">Transmembrane helix</keyword>
<keyword evidence="2" id="KW-1003">Cell membrane</keyword>
<dbReference type="GO" id="GO:0005886">
    <property type="term" value="C:plasma membrane"/>
    <property type="evidence" value="ECO:0007669"/>
    <property type="project" value="UniProtKB-SubCell"/>
</dbReference>
<dbReference type="InterPro" id="IPR000731">
    <property type="entry name" value="SSD"/>
</dbReference>
<dbReference type="PANTHER" id="PTHR33406">
    <property type="entry name" value="MEMBRANE PROTEIN MJ1562-RELATED"/>
    <property type="match status" value="1"/>
</dbReference>
<feature type="transmembrane region" description="Helical" evidence="6">
    <location>
        <begin position="713"/>
        <end position="733"/>
    </location>
</feature>
<feature type="transmembrane region" description="Helical" evidence="6">
    <location>
        <begin position="12"/>
        <end position="34"/>
    </location>
</feature>
<dbReference type="EMBL" id="AP014946">
    <property type="protein sequence ID" value="BAT59614.1"/>
    <property type="molecule type" value="Genomic_DNA"/>
</dbReference>
<dbReference type="PANTHER" id="PTHR33406:SF13">
    <property type="entry name" value="MEMBRANE PROTEIN YDFJ"/>
    <property type="match status" value="1"/>
</dbReference>
<feature type="transmembrane region" description="Helical" evidence="6">
    <location>
        <begin position="300"/>
        <end position="321"/>
    </location>
</feature>
<evidence type="ECO:0000256" key="5">
    <source>
        <dbReference type="ARBA" id="ARBA00023136"/>
    </source>
</evidence>
<evidence type="ECO:0000256" key="3">
    <source>
        <dbReference type="ARBA" id="ARBA00022692"/>
    </source>
</evidence>
<keyword evidence="3 6" id="KW-0812">Transmembrane</keyword>
<feature type="transmembrane region" description="Helical" evidence="6">
    <location>
        <begin position="740"/>
        <end position="764"/>
    </location>
</feature>
<dbReference type="AlphaFoldDB" id="A0A0S3PUY1"/>
<keyword evidence="9" id="KW-1185">Reference proteome</keyword>
<dbReference type="PROSITE" id="PS50156">
    <property type="entry name" value="SSD"/>
    <property type="match status" value="1"/>
</dbReference>
<feature type="transmembrane region" description="Helical" evidence="6">
    <location>
        <begin position="770"/>
        <end position="790"/>
    </location>
</feature>
<comment type="subcellular location">
    <subcellularLocation>
        <location evidence="1">Cell membrane</location>
        <topology evidence="1">Multi-pass membrane protein</topology>
    </subcellularLocation>
</comment>
<dbReference type="OrthoDB" id="7518665at2"/>
<protein>
    <submittedName>
        <fullName evidence="8">MMPL family protein</fullName>
    </submittedName>
</protein>
<feature type="domain" description="SSD" evidence="7">
    <location>
        <begin position="299"/>
        <end position="425"/>
    </location>
</feature>
<evidence type="ECO:0000256" key="1">
    <source>
        <dbReference type="ARBA" id="ARBA00004651"/>
    </source>
</evidence>
<feature type="transmembrane region" description="Helical" evidence="6">
    <location>
        <begin position="371"/>
        <end position="391"/>
    </location>
</feature>
<feature type="transmembrane region" description="Helical" evidence="6">
    <location>
        <begin position="452"/>
        <end position="474"/>
    </location>
</feature>
<dbReference type="InterPro" id="IPR004869">
    <property type="entry name" value="MMPL_dom"/>
</dbReference>
<keyword evidence="5 6" id="KW-0472">Membrane</keyword>
<feature type="transmembrane region" description="Helical" evidence="6">
    <location>
        <begin position="802"/>
        <end position="822"/>
    </location>
</feature>
<evidence type="ECO:0000256" key="4">
    <source>
        <dbReference type="ARBA" id="ARBA00022989"/>
    </source>
</evidence>